<accession>A0A2M7TV51</accession>
<dbReference type="GO" id="GO:0009381">
    <property type="term" value="F:excinuclease ABC activity"/>
    <property type="evidence" value="ECO:0007669"/>
    <property type="project" value="InterPro"/>
</dbReference>
<evidence type="ECO:0000313" key="4">
    <source>
        <dbReference type="Proteomes" id="UP000228503"/>
    </source>
</evidence>
<dbReference type="Pfam" id="PF01541">
    <property type="entry name" value="GIY-YIG"/>
    <property type="match status" value="1"/>
</dbReference>
<protein>
    <recommendedName>
        <fullName evidence="5">Excinuclease ABC subunit C</fullName>
    </recommendedName>
</protein>
<organism evidence="3 4">
    <name type="scientific">Candidatus Roizmanbacteria bacterium CG_4_10_14_0_2_um_filter_39_13</name>
    <dbReference type="NCBI Taxonomy" id="1974825"/>
    <lineage>
        <taxon>Bacteria</taxon>
        <taxon>Candidatus Roizmaniibacteriota</taxon>
    </lineage>
</organism>
<dbReference type="PROSITE" id="PS50164">
    <property type="entry name" value="GIY_YIG"/>
    <property type="match status" value="1"/>
</dbReference>
<comment type="caution">
    <text evidence="3">The sequence shown here is derived from an EMBL/GenBank/DDBJ whole genome shotgun (WGS) entry which is preliminary data.</text>
</comment>
<evidence type="ECO:0000313" key="3">
    <source>
        <dbReference type="EMBL" id="PIZ61710.1"/>
    </source>
</evidence>
<dbReference type="AlphaFoldDB" id="A0A2M7TV51"/>
<gene>
    <name evidence="3" type="ORF">COY16_06035</name>
</gene>
<dbReference type="InterPro" id="IPR038476">
    <property type="entry name" value="UvrC_RNase_H_dom_sf"/>
</dbReference>
<dbReference type="InterPro" id="IPR050066">
    <property type="entry name" value="UvrABC_protein_C"/>
</dbReference>
<dbReference type="CDD" id="cd10434">
    <property type="entry name" value="GIY-YIG_UvrC_Cho"/>
    <property type="match status" value="1"/>
</dbReference>
<dbReference type="InterPro" id="IPR001162">
    <property type="entry name" value="UvrC_RNase_H_dom"/>
</dbReference>
<evidence type="ECO:0000259" key="2">
    <source>
        <dbReference type="PROSITE" id="PS50165"/>
    </source>
</evidence>
<dbReference type="InterPro" id="IPR047296">
    <property type="entry name" value="GIY-YIG_UvrC_Cho"/>
</dbReference>
<name>A0A2M7TV51_9BACT</name>
<dbReference type="InterPro" id="IPR000305">
    <property type="entry name" value="GIY-YIG_endonuc"/>
</dbReference>
<dbReference type="SMART" id="SM00465">
    <property type="entry name" value="GIYc"/>
    <property type="match status" value="1"/>
</dbReference>
<dbReference type="InterPro" id="IPR035901">
    <property type="entry name" value="GIY-YIG_endonuc_sf"/>
</dbReference>
<dbReference type="EMBL" id="PFOB01000077">
    <property type="protein sequence ID" value="PIZ61710.1"/>
    <property type="molecule type" value="Genomic_DNA"/>
</dbReference>
<feature type="domain" description="UvrC family homology region profile" evidence="2">
    <location>
        <begin position="217"/>
        <end position="366"/>
    </location>
</feature>
<dbReference type="SUPFAM" id="SSF82771">
    <property type="entry name" value="GIY-YIG endonuclease"/>
    <property type="match status" value="1"/>
</dbReference>
<dbReference type="Proteomes" id="UP000228503">
    <property type="component" value="Unassembled WGS sequence"/>
</dbReference>
<dbReference type="PROSITE" id="PS50165">
    <property type="entry name" value="UVRC"/>
    <property type="match status" value="1"/>
</dbReference>
<evidence type="ECO:0008006" key="5">
    <source>
        <dbReference type="Google" id="ProtNLM"/>
    </source>
</evidence>
<dbReference type="Pfam" id="PF08459">
    <property type="entry name" value="UvrC_RNaseH_dom"/>
    <property type="match status" value="1"/>
</dbReference>
<dbReference type="GO" id="GO:0006289">
    <property type="term" value="P:nucleotide-excision repair"/>
    <property type="evidence" value="ECO:0007669"/>
    <property type="project" value="InterPro"/>
</dbReference>
<feature type="domain" description="GIY-YIG" evidence="1">
    <location>
        <begin position="18"/>
        <end position="95"/>
    </location>
</feature>
<evidence type="ECO:0000259" key="1">
    <source>
        <dbReference type="PROSITE" id="PS50164"/>
    </source>
</evidence>
<sequence>MKKLIINCSKDAITQIPTTTGIYIFQSNKIPTYIGKSVNIRARLNSHFENAKIDAKEQSIIESSDKIEYIITDSEFKALLLESKYIQKYKPRYNVRWRDDKSFLYIKITIKDTYPKILITRREADKKALYFGPFSSVKIIRNILKEIRRVFPFCMQKNITSRACFYAKIHLCNPCPNVIEKTENSSEKTKLQIWYRKNIRGVIKVLDGSSELILKSLYDSLNKLKELEQYEDAIPVRESILRLERMITIRKFDEEVIEQYNQSERQLTALMQLLNKYLKLSTLLRIECYDMSTMTFENSTASMVVFTDGLSDKKEYKRFKIKSEAQSDFEMFDEVLRRRFKNKWQKPDLIVVDGGKPQVRVVQKILSDFNESIPLIGIAKRPDRLIIGDETLLTVKPPRHHPGFRLVQSLRDESHRFAKKYHLFLRGKTDGIMKG</sequence>
<reference evidence="4" key="1">
    <citation type="submission" date="2017-09" db="EMBL/GenBank/DDBJ databases">
        <title>Depth-based differentiation of microbial function through sediment-hosted aquifers and enrichment of novel symbionts in the deep terrestrial subsurface.</title>
        <authorList>
            <person name="Probst A.J."/>
            <person name="Ladd B."/>
            <person name="Jarett J.K."/>
            <person name="Geller-Mcgrath D.E."/>
            <person name="Sieber C.M.K."/>
            <person name="Emerson J.B."/>
            <person name="Anantharaman K."/>
            <person name="Thomas B.C."/>
            <person name="Malmstrom R."/>
            <person name="Stieglmeier M."/>
            <person name="Klingl A."/>
            <person name="Woyke T."/>
            <person name="Ryan C.M."/>
            <person name="Banfield J.F."/>
        </authorList>
    </citation>
    <scope>NUCLEOTIDE SEQUENCE [LARGE SCALE GENOMIC DNA]</scope>
</reference>
<dbReference type="Gene3D" id="3.30.420.340">
    <property type="entry name" value="UvrC, RNAse H endonuclease domain"/>
    <property type="match status" value="1"/>
</dbReference>
<proteinExistence type="predicted"/>
<dbReference type="PANTHER" id="PTHR30562:SF1">
    <property type="entry name" value="UVRABC SYSTEM PROTEIN C"/>
    <property type="match status" value="1"/>
</dbReference>
<dbReference type="Gene3D" id="3.40.1440.10">
    <property type="entry name" value="GIY-YIG endonuclease"/>
    <property type="match status" value="1"/>
</dbReference>
<dbReference type="PANTHER" id="PTHR30562">
    <property type="entry name" value="UVRC/OXIDOREDUCTASE"/>
    <property type="match status" value="1"/>
</dbReference>
<dbReference type="GO" id="GO:0009380">
    <property type="term" value="C:excinuclease repair complex"/>
    <property type="evidence" value="ECO:0007669"/>
    <property type="project" value="TreeGrafter"/>
</dbReference>